<accession>A0A1V0SKG2</accession>
<reference evidence="2" key="1">
    <citation type="journal article" date="2017" name="Science">
        <title>Giant viruses with an expanded complement of translation system components.</title>
        <authorList>
            <person name="Schulz F."/>
            <person name="Yutin N."/>
            <person name="Ivanova N.N."/>
            <person name="Ortega D.R."/>
            <person name="Lee T.K."/>
            <person name="Vierheilig J."/>
            <person name="Daims H."/>
            <person name="Horn M."/>
            <person name="Wagner M."/>
            <person name="Jensen G.J."/>
            <person name="Kyrpides N.C."/>
            <person name="Koonin E.V."/>
            <person name="Woyke T."/>
        </authorList>
    </citation>
    <scope>NUCLEOTIDE SEQUENCE</scope>
    <source>
        <strain evidence="2">KNV1</strain>
    </source>
</reference>
<keyword evidence="2" id="KW-0540">Nuclease</keyword>
<evidence type="ECO:0000259" key="1">
    <source>
        <dbReference type="Pfam" id="PF13392"/>
    </source>
</evidence>
<sequence>MVKSKLLKNDNISDEAYLCKMINVYKALEDKIQSLTMSVGSCIVEKNPMHLYFRLSYDGIEYPIAKLVYINFNKKNVKCVKRNCVTKRCINPEHLISQKLEMNFDIAWQRLLSKGKRDTTTSCLLWQGSIEKHSGYGIVSFNGRSDRVHVASYKIKVKKIVLEKFNNNNELLYVRHMCDNKHCYEPTHLELGTVSQNNYEDKIKSGTILRGSKNVWATINEETARKIKLSKYPMDHELYKNVPDRAKEFNVSESIVYAIDSGKSWGFIPDANGNTIDMRKNRKIIKIDTWTPEMFEVAKKYIESNYIKDEVTGCWIWKLGKNKAGYGKLTLYGKRKCAHIVSCEIKYGYHKPKDKVTRHLCDNKACVNPDHLEFGTQSQNNIDTIKSGNNKNYTTEEIVKEIRNTYKKDGLTGVNRAKKYNLSIKALRNIEKGRTFSHML</sequence>
<evidence type="ECO:0000313" key="2">
    <source>
        <dbReference type="EMBL" id="ARF12212.1"/>
    </source>
</evidence>
<dbReference type="Gene3D" id="3.90.75.10">
    <property type="entry name" value="Homing Intron 3 (I-ppo) Encoded Endonuclease, Chain A"/>
    <property type="match status" value="2"/>
</dbReference>
<dbReference type="SUPFAM" id="SSF54060">
    <property type="entry name" value="His-Me finger endonucleases"/>
    <property type="match status" value="2"/>
</dbReference>
<name>A0A1V0SKG2_9VIRU</name>
<organism evidence="2">
    <name type="scientific">Klosneuvirus KNV1</name>
    <dbReference type="NCBI Taxonomy" id="1977640"/>
    <lineage>
        <taxon>Viruses</taxon>
        <taxon>Varidnaviria</taxon>
        <taxon>Bamfordvirae</taxon>
        <taxon>Nucleocytoviricota</taxon>
        <taxon>Megaviricetes</taxon>
        <taxon>Imitervirales</taxon>
        <taxon>Mimiviridae</taxon>
        <taxon>Klosneuvirinae</taxon>
        <taxon>Klosneuvirus</taxon>
    </lineage>
</organism>
<dbReference type="InterPro" id="IPR003615">
    <property type="entry name" value="HNH_nuc"/>
</dbReference>
<dbReference type="Pfam" id="PF13392">
    <property type="entry name" value="HNH_3"/>
    <property type="match status" value="1"/>
</dbReference>
<dbReference type="InterPro" id="IPR044925">
    <property type="entry name" value="His-Me_finger_sf"/>
</dbReference>
<dbReference type="InterPro" id="IPR044930">
    <property type="entry name" value="Homing_endonuclease_His-Me"/>
</dbReference>
<proteinExistence type="predicted"/>
<dbReference type="GO" id="GO:0004519">
    <property type="term" value="F:endonuclease activity"/>
    <property type="evidence" value="ECO:0007669"/>
    <property type="project" value="UniProtKB-KW"/>
</dbReference>
<keyword evidence="2" id="KW-0255">Endonuclease</keyword>
<gene>
    <name evidence="2" type="ORF">Klosneuvirus_4_27</name>
</gene>
<feature type="domain" description="HNH nuclease" evidence="1">
    <location>
        <begin position="338"/>
        <end position="381"/>
    </location>
</feature>
<keyword evidence="2" id="KW-0378">Hydrolase</keyword>
<dbReference type="EMBL" id="KY684111">
    <property type="protein sequence ID" value="ARF12212.1"/>
    <property type="molecule type" value="Genomic_DNA"/>
</dbReference>
<protein>
    <submittedName>
        <fullName evidence="2">HNH endonuclease</fullName>
    </submittedName>
</protein>